<dbReference type="AlphaFoldDB" id="A4SB13"/>
<keyword evidence="3" id="KW-1133">Transmembrane helix</keyword>
<keyword evidence="3" id="KW-0472">Membrane</keyword>
<dbReference type="Gramene" id="ABP01013">
    <property type="protein sequence ID" value="ABP01013"/>
    <property type="gene ID" value="OSTLU_19022"/>
</dbReference>
<evidence type="ECO:0000256" key="2">
    <source>
        <dbReference type="SAM" id="MobiDB-lite"/>
    </source>
</evidence>
<organism evidence="4 5">
    <name type="scientific">Ostreococcus lucimarinus (strain CCE9901)</name>
    <dbReference type="NCBI Taxonomy" id="436017"/>
    <lineage>
        <taxon>Eukaryota</taxon>
        <taxon>Viridiplantae</taxon>
        <taxon>Chlorophyta</taxon>
        <taxon>Mamiellophyceae</taxon>
        <taxon>Mamiellales</taxon>
        <taxon>Bathycoccaceae</taxon>
        <taxon>Ostreococcus</taxon>
    </lineage>
</organism>
<dbReference type="KEGG" id="olu:OSTLU_19022"/>
<gene>
    <name evidence="4" type="ORF">OSTLU_19022</name>
</gene>
<name>A4SB13_OSTLU</name>
<evidence type="ECO:0000256" key="3">
    <source>
        <dbReference type="SAM" id="Phobius"/>
    </source>
</evidence>
<feature type="coiled-coil region" evidence="1">
    <location>
        <begin position="352"/>
        <end position="723"/>
    </location>
</feature>
<evidence type="ECO:0000313" key="5">
    <source>
        <dbReference type="Proteomes" id="UP000001568"/>
    </source>
</evidence>
<proteinExistence type="predicted"/>
<feature type="coiled-coil region" evidence="1">
    <location>
        <begin position="838"/>
        <end position="967"/>
    </location>
</feature>
<feature type="region of interest" description="Disordered" evidence="2">
    <location>
        <begin position="1"/>
        <end position="32"/>
    </location>
</feature>
<keyword evidence="1" id="KW-0175">Coiled coil</keyword>
<dbReference type="OMA" id="EVQTRCL"/>
<evidence type="ECO:0000313" key="4">
    <source>
        <dbReference type="EMBL" id="ABP01013.1"/>
    </source>
</evidence>
<sequence>MTVRRASMTPPQALRMSLMSPKPPTTVRVASSSTMDVDARALVVAGGMNAKAVEFEVEQLRAKVTAIQRDLEAMAIEKQTWLNERVRMGAMISATEEDLKTTEARMSKTESRLMAMTKQRDEALDETERLQEALANARREHESALKAAGEEYASESTKLEFSVRDYSIKIERLEMSLQETETKIHADESTIQNLEASLAASATDLRDANAKLENYQVAQATMEGEAENFKLEIARLSEALATSEEKIVAAVAEFQAQQTKQNEKSSQFEILESENARLKEDIVRLNETVTMTNSTMLQKDAAIDAAQAETERARVERGEVADEVIKLRAEIIARESVIENEKRIKEETIVALEDTRAALQTKTSECRNFETELESLKVEMSTLRIKLEKESKKAMTTEEKSESAKEAFAARLAAAAEKQAGFQGRMLEMKSSLEAEKKKLEAQARAEIESGTAELKSLRQKLAEKEAAYEAVSQNAILFEEKLEVTLEQLSEAKSALSDLKSKLAEKEFSNVEFSHLNEELQAANAKLKLMEVERSEHVLELKSAREEVLSLEGKVAGLETAADLAGSETEELRKKLHVAEQEISSMADEHELESSMAAKANMIANSQVTKLEKQVGFLNKEIEILREKHASSAKVERDRDSSSAVVAELHRKLEAAESRIVELAKELGEWKASAEESKKSLDESERRLKAECEVRVTVETELEEVRRQFAAAESRVYEVNTELLLLNKELEKEKVASKTHSKTDAGELREAKASRDAALAKVKDLTIDLTKVTAERDLLQQSITSMEKRLELERLAFAAQVKNAVKDAVQSKDKEMLVIRKELDTIRQMSASGDHASEALSKALDDKQHELSQARESISELRANYTSLQHQLEHANELLATARRDASMTQEGDYDELRKVRAERDEAKSTMRDLESQLSDAVAAKVWLEKHSAATEAELKASKEALAAANKMSEHARTQLARYQNNSPSLISPKKSRSFGSPLMQTQLASPLKWFSRQTNRTVARTPPNNLFNKFTLATPTAPTRTPGGSWRVPSRPETLNEAVQMLVTFFIIVSVVLLFLTLTAMFAPNETLRRISVLPPSDSTSCGVLYRFNDLLLEIGHGLIRREYRSLCAGHPPS</sequence>
<keyword evidence="3" id="KW-0812">Transmembrane</keyword>
<evidence type="ECO:0000256" key="1">
    <source>
        <dbReference type="SAM" id="Coils"/>
    </source>
</evidence>
<feature type="transmembrane region" description="Helical" evidence="3">
    <location>
        <begin position="1047"/>
        <end position="1069"/>
    </location>
</feature>
<keyword evidence="5" id="KW-1185">Reference proteome</keyword>
<protein>
    <submittedName>
        <fullName evidence="4">Uncharacterized protein</fullName>
    </submittedName>
</protein>
<dbReference type="Proteomes" id="UP000001568">
    <property type="component" value="Chromosome 20"/>
</dbReference>
<dbReference type="SUPFAM" id="SSF57997">
    <property type="entry name" value="Tropomyosin"/>
    <property type="match status" value="2"/>
</dbReference>
<dbReference type="GeneID" id="5006595"/>
<dbReference type="PANTHER" id="PTHR18937">
    <property type="entry name" value="STRUCTURAL MAINTENANCE OF CHROMOSOMES SMC FAMILY MEMBER"/>
    <property type="match status" value="1"/>
</dbReference>
<dbReference type="RefSeq" id="XP_001422696.1">
    <property type="nucleotide sequence ID" value="XM_001422659.1"/>
</dbReference>
<dbReference type="EMBL" id="CP000600">
    <property type="protein sequence ID" value="ABP01013.1"/>
    <property type="molecule type" value="Genomic_DNA"/>
</dbReference>
<dbReference type="HOGENOM" id="CLU_280522_0_0_1"/>
<accession>A4SB13</accession>
<feature type="coiled-coil region" evidence="1">
    <location>
        <begin position="50"/>
        <end position="288"/>
    </location>
</feature>
<dbReference type="OrthoDB" id="10509206at2759"/>
<reference evidence="4 5" key="1">
    <citation type="journal article" date="2007" name="Proc. Natl. Acad. Sci. U.S.A.">
        <title>The tiny eukaryote Ostreococcus provides genomic insights into the paradox of plankton speciation.</title>
        <authorList>
            <person name="Palenik B."/>
            <person name="Grimwood J."/>
            <person name="Aerts A."/>
            <person name="Rouze P."/>
            <person name="Salamov A."/>
            <person name="Putnam N."/>
            <person name="Dupont C."/>
            <person name="Jorgensen R."/>
            <person name="Derelle E."/>
            <person name="Rombauts S."/>
            <person name="Zhou K."/>
            <person name="Otillar R."/>
            <person name="Merchant S.S."/>
            <person name="Podell S."/>
            <person name="Gaasterland T."/>
            <person name="Napoli C."/>
            <person name="Gendler K."/>
            <person name="Manuell A."/>
            <person name="Tai V."/>
            <person name="Vallon O."/>
            <person name="Piganeau G."/>
            <person name="Jancek S."/>
            <person name="Heijde M."/>
            <person name="Jabbari K."/>
            <person name="Bowler C."/>
            <person name="Lohr M."/>
            <person name="Robbens S."/>
            <person name="Werner G."/>
            <person name="Dubchak I."/>
            <person name="Pazour G.J."/>
            <person name="Ren Q."/>
            <person name="Paulsen I."/>
            <person name="Delwiche C."/>
            <person name="Schmutz J."/>
            <person name="Rokhsar D."/>
            <person name="Van de Peer Y."/>
            <person name="Moreau H."/>
            <person name="Grigoriev I.V."/>
        </authorList>
    </citation>
    <scope>NUCLEOTIDE SEQUENCE [LARGE SCALE GENOMIC DNA]</scope>
    <source>
        <strain evidence="4 5">CCE9901</strain>
    </source>
</reference>